<dbReference type="AlphaFoldDB" id="A0AAE0CA29"/>
<accession>A0AAE0CA29</accession>
<dbReference type="EMBL" id="LGRX02026674">
    <property type="protein sequence ID" value="KAK3250489.1"/>
    <property type="molecule type" value="Genomic_DNA"/>
</dbReference>
<feature type="chain" id="PRO_5042109776" evidence="1">
    <location>
        <begin position="22"/>
        <end position="147"/>
    </location>
</feature>
<proteinExistence type="predicted"/>
<evidence type="ECO:0000313" key="2">
    <source>
        <dbReference type="EMBL" id="KAK3250489.1"/>
    </source>
</evidence>
<gene>
    <name evidence="2" type="ORF">CYMTET_40119</name>
</gene>
<evidence type="ECO:0000256" key="1">
    <source>
        <dbReference type="SAM" id="SignalP"/>
    </source>
</evidence>
<comment type="caution">
    <text evidence="2">The sequence shown here is derived from an EMBL/GenBank/DDBJ whole genome shotgun (WGS) entry which is preliminary data.</text>
</comment>
<evidence type="ECO:0000313" key="3">
    <source>
        <dbReference type="Proteomes" id="UP001190700"/>
    </source>
</evidence>
<reference evidence="2 3" key="1">
    <citation type="journal article" date="2015" name="Genome Biol. Evol.">
        <title>Comparative Genomics of a Bacterivorous Green Alga Reveals Evolutionary Causalities and Consequences of Phago-Mixotrophic Mode of Nutrition.</title>
        <authorList>
            <person name="Burns J.A."/>
            <person name="Paasch A."/>
            <person name="Narechania A."/>
            <person name="Kim E."/>
        </authorList>
    </citation>
    <scope>NUCLEOTIDE SEQUENCE [LARGE SCALE GENOMIC DNA]</scope>
    <source>
        <strain evidence="2 3">PLY_AMNH</strain>
    </source>
</reference>
<keyword evidence="1" id="KW-0732">Signal</keyword>
<keyword evidence="3" id="KW-1185">Reference proteome</keyword>
<sequence length="147" mass="16864">MYHKMHVLFLTLRRLLRGAHADEFDASGARTRSLVRYAETVIRDSGLHQPEGRAQNARTAHHIIVAVCVCERVRLPTIIEWIDREMSCEDITRTGSCHMHELRCALQLCHDVLCSTDLILPADLSELRDVLHNEWVEAFLNYGGPDY</sequence>
<name>A0AAE0CA29_9CHLO</name>
<feature type="signal peptide" evidence="1">
    <location>
        <begin position="1"/>
        <end position="21"/>
    </location>
</feature>
<protein>
    <submittedName>
        <fullName evidence="2">Uncharacterized protein</fullName>
    </submittedName>
</protein>
<dbReference type="Proteomes" id="UP001190700">
    <property type="component" value="Unassembled WGS sequence"/>
</dbReference>
<organism evidence="2 3">
    <name type="scientific">Cymbomonas tetramitiformis</name>
    <dbReference type="NCBI Taxonomy" id="36881"/>
    <lineage>
        <taxon>Eukaryota</taxon>
        <taxon>Viridiplantae</taxon>
        <taxon>Chlorophyta</taxon>
        <taxon>Pyramimonadophyceae</taxon>
        <taxon>Pyramimonadales</taxon>
        <taxon>Pyramimonadaceae</taxon>
        <taxon>Cymbomonas</taxon>
    </lineage>
</organism>